<gene>
    <name evidence="5" type="ORF">A4X06_0g6506</name>
</gene>
<dbReference type="SMART" id="SM00401">
    <property type="entry name" value="ZnF_GATA"/>
    <property type="match status" value="1"/>
</dbReference>
<dbReference type="AlphaFoldDB" id="A0A8X7MQ07"/>
<comment type="caution">
    <text evidence="5">The sequence shown here is derived from an EMBL/GenBank/DDBJ whole genome shotgun (WGS) entry which is preliminary data.</text>
</comment>
<dbReference type="GO" id="GO:0006355">
    <property type="term" value="P:regulation of DNA-templated transcription"/>
    <property type="evidence" value="ECO:0007669"/>
    <property type="project" value="InterPro"/>
</dbReference>
<feature type="domain" description="GATA-type" evidence="4">
    <location>
        <begin position="240"/>
        <end position="274"/>
    </location>
</feature>
<feature type="compositionally biased region" description="Pro residues" evidence="3">
    <location>
        <begin position="187"/>
        <end position="204"/>
    </location>
</feature>
<dbReference type="EMBL" id="LWDE02000954">
    <property type="protein sequence ID" value="KAE8243164.1"/>
    <property type="molecule type" value="Genomic_DNA"/>
</dbReference>
<keyword evidence="1" id="KW-0479">Metal-binding</keyword>
<dbReference type="GO" id="GO:0043565">
    <property type="term" value="F:sequence-specific DNA binding"/>
    <property type="evidence" value="ECO:0007669"/>
    <property type="project" value="InterPro"/>
</dbReference>
<keyword evidence="1" id="KW-0863">Zinc-finger</keyword>
<keyword evidence="6" id="KW-1185">Reference proteome</keyword>
<feature type="region of interest" description="Disordered" evidence="3">
    <location>
        <begin position="1"/>
        <end position="24"/>
    </location>
</feature>
<keyword evidence="2" id="KW-0175">Coiled coil</keyword>
<evidence type="ECO:0000256" key="3">
    <source>
        <dbReference type="SAM" id="MobiDB-lite"/>
    </source>
</evidence>
<proteinExistence type="predicted"/>
<keyword evidence="1" id="KW-0862">Zinc</keyword>
<dbReference type="GO" id="GO:0008270">
    <property type="term" value="F:zinc ion binding"/>
    <property type="evidence" value="ECO:0007669"/>
    <property type="project" value="UniProtKB-KW"/>
</dbReference>
<feature type="region of interest" description="Disordered" evidence="3">
    <location>
        <begin position="140"/>
        <end position="248"/>
    </location>
</feature>
<name>A0A8X7MQ07_9BASI</name>
<feature type="compositionally biased region" description="Polar residues" evidence="3">
    <location>
        <begin position="143"/>
        <end position="163"/>
    </location>
</feature>
<dbReference type="InterPro" id="IPR013088">
    <property type="entry name" value="Znf_NHR/GATA"/>
</dbReference>
<evidence type="ECO:0000256" key="2">
    <source>
        <dbReference type="SAM" id="Coils"/>
    </source>
</evidence>
<dbReference type="SUPFAM" id="SSF57716">
    <property type="entry name" value="Glucocorticoid receptor-like (DNA-binding domain)"/>
    <property type="match status" value="1"/>
</dbReference>
<feature type="region of interest" description="Disordered" evidence="3">
    <location>
        <begin position="311"/>
        <end position="331"/>
    </location>
</feature>
<dbReference type="Proteomes" id="UP000077684">
    <property type="component" value="Unassembled WGS sequence"/>
</dbReference>
<evidence type="ECO:0000313" key="6">
    <source>
        <dbReference type="Proteomes" id="UP000077684"/>
    </source>
</evidence>
<dbReference type="PROSITE" id="PS50114">
    <property type="entry name" value="GATA_ZN_FINGER_2"/>
    <property type="match status" value="1"/>
</dbReference>
<sequence>MDHGLIGVQQPGGSIDLDPNSDNPSLISEATDAIRLLQDASEREHVLLAFRKAAAEAEARAKTLEEEAREASKRAIEARSAANHLMSIIHQIERGPGAVQQQPHQNDVSRLDPFLASLQPATSSAQGAFSLTSTLGLPDATDVGSQDGTGFFSTGPTASTPGSQILRLPDSTSGSNPLLSSSTIPARPAPPPPSMPTPPPPAPAAGPSAAPASASTSTAAASSSTPTADGRKRPRPANNSLEDRRCDGCGTSDTVLWRHIDQEVFCNACALRRRRATKRVHLEARKMAGAVTASSSGAGGYEGAVADLGIGPTDGLSTTASDADNGGDASL</sequence>
<accession>A0A8X7MQ07</accession>
<reference evidence="5" key="2">
    <citation type="journal article" date="2019" name="IMA Fungus">
        <title>Genome sequencing and comparison of five Tilletia species to identify candidate genes for the detection of regulated species infecting wheat.</title>
        <authorList>
            <person name="Nguyen H.D.T."/>
            <person name="Sultana T."/>
            <person name="Kesanakurti P."/>
            <person name="Hambleton S."/>
        </authorList>
    </citation>
    <scope>NUCLEOTIDE SEQUENCE</scope>
    <source>
        <strain evidence="5">DAOMC 236426</strain>
    </source>
</reference>
<protein>
    <recommendedName>
        <fullName evidence="4">GATA-type domain-containing protein</fullName>
    </recommendedName>
</protein>
<feature type="coiled-coil region" evidence="2">
    <location>
        <begin position="47"/>
        <end position="81"/>
    </location>
</feature>
<feature type="compositionally biased region" description="Low complexity" evidence="3">
    <location>
        <begin position="205"/>
        <end position="228"/>
    </location>
</feature>
<feature type="compositionally biased region" description="Low complexity" evidence="3">
    <location>
        <begin position="171"/>
        <end position="186"/>
    </location>
</feature>
<evidence type="ECO:0000259" key="4">
    <source>
        <dbReference type="PROSITE" id="PS50114"/>
    </source>
</evidence>
<organism evidence="5 6">
    <name type="scientific">Tilletia controversa</name>
    <name type="common">dwarf bunt fungus</name>
    <dbReference type="NCBI Taxonomy" id="13291"/>
    <lineage>
        <taxon>Eukaryota</taxon>
        <taxon>Fungi</taxon>
        <taxon>Dikarya</taxon>
        <taxon>Basidiomycota</taxon>
        <taxon>Ustilaginomycotina</taxon>
        <taxon>Exobasidiomycetes</taxon>
        <taxon>Tilletiales</taxon>
        <taxon>Tilletiaceae</taxon>
        <taxon>Tilletia</taxon>
    </lineage>
</organism>
<evidence type="ECO:0000313" key="5">
    <source>
        <dbReference type="EMBL" id="KAE8243164.1"/>
    </source>
</evidence>
<evidence type="ECO:0000256" key="1">
    <source>
        <dbReference type="PROSITE-ProRule" id="PRU00094"/>
    </source>
</evidence>
<dbReference type="InterPro" id="IPR000679">
    <property type="entry name" value="Znf_GATA"/>
</dbReference>
<reference evidence="5" key="1">
    <citation type="submission" date="2016-04" db="EMBL/GenBank/DDBJ databases">
        <authorList>
            <person name="Nguyen H.D."/>
            <person name="Samba Siva P."/>
            <person name="Cullis J."/>
            <person name="Levesque C.A."/>
            <person name="Hambleton S."/>
        </authorList>
    </citation>
    <scope>NUCLEOTIDE SEQUENCE</scope>
    <source>
        <strain evidence="5">DAOMC 236426</strain>
    </source>
</reference>
<dbReference type="Gene3D" id="3.30.50.10">
    <property type="entry name" value="Erythroid Transcription Factor GATA-1, subunit A"/>
    <property type="match status" value="1"/>
</dbReference>